<organism evidence="1">
    <name type="scientific">Rosa rugosa</name>
    <name type="common">Rugosa rose</name>
    <dbReference type="NCBI Taxonomy" id="74645"/>
    <lineage>
        <taxon>Eukaryota</taxon>
        <taxon>Viridiplantae</taxon>
        <taxon>Streptophyta</taxon>
        <taxon>Embryophyta</taxon>
        <taxon>Tracheophyta</taxon>
        <taxon>Spermatophyta</taxon>
        <taxon>Magnoliopsida</taxon>
        <taxon>eudicotyledons</taxon>
        <taxon>Gunneridae</taxon>
        <taxon>Pentapetalae</taxon>
        <taxon>rosids</taxon>
        <taxon>fabids</taxon>
        <taxon>Rosales</taxon>
        <taxon>Rosaceae</taxon>
        <taxon>Rosoideae</taxon>
        <taxon>Rosoideae incertae sedis</taxon>
        <taxon>Rosa</taxon>
    </lineage>
</organism>
<accession>J7FY79</accession>
<protein>
    <submittedName>
        <fullName evidence="1">Uncharacterized protein</fullName>
    </submittedName>
</protein>
<dbReference type="EMBL" id="JQ791545">
    <property type="protein sequence ID" value="AFP55570.1"/>
    <property type="molecule type" value="Genomic_DNA"/>
</dbReference>
<reference evidence="1" key="2">
    <citation type="submission" date="2012-03" db="EMBL/GenBank/DDBJ databases">
        <authorList>
            <person name="Ayana D.T."/>
            <person name="Kaufmann H."/>
            <person name="Biber A."/>
            <person name="Debener T."/>
        </authorList>
    </citation>
    <scope>NUCLEOTIDE SEQUENCE</scope>
    <source>
        <tissue evidence="1">Leaf</tissue>
    </source>
</reference>
<name>J7FY79_ROSRU</name>
<proteinExistence type="predicted"/>
<reference evidence="1" key="1">
    <citation type="journal article" date="2012" name="BMC Genomics">
        <title>Evolution of the Rdr1 TNL-cluster in roses and other Rosaceous species.</title>
        <authorList>
            <person name="Terefe-Ayana D."/>
            <person name="Kaufmann H."/>
            <person name="Linde M."/>
            <person name="Debener T."/>
        </authorList>
    </citation>
    <scope>NUCLEOTIDE SEQUENCE</scope>
    <source>
        <tissue evidence="1">Leaf</tissue>
    </source>
</reference>
<dbReference type="AlphaFoldDB" id="J7FY79"/>
<sequence length="596" mass="67335">MLYRGRHGVKLSTTPGAGLHGALTERGGICFHESGSLVDGIGRKADIAGRRRGRGSDEGDPYAIGVRQTCGLTEDMSGPRGAHWPQNKRRGHVLGKTACPLKDCPTGWNMPWSHDSHQEENMVALLDGKGHKASMACQVMPMRRSMRACVAQEPSGLHEGYSRGKTRRQVVSMSRVSCTSDAHEVQDENKCCLWVHWVVPVMPQDEVSGHMLSSKPNAESDDDITPLLSSVAAGSLACLELLIQVLYKIRFLSLKDKEIQFAGVDVKYEEIIEANSTGSSSMIFRIVRMFGWEFEIIIFLQIAVDILKIVSELESPKNDFSRITYDFSKLQVMESTCGFHLLLECAYPSGKENKSFSNFDIPANQTGPYIVLDLGDKSPLYCKEHEIFFEEKRKNYKEHEITTPLPSFLWQMEVALRQTLQVEWKREMSKDLPDLLLVLFSSVCGLVWQCIVIDFPAFNDLCSYMTPKTRIKVLLEEAHDWKLPTPCKPIPQVVDPGLLRDTCPFRPIHRLTKNNFILDDQGYDYGSPDYLSLDEYASFYDCRSKIDSLSHTLSILKKNSAFISSLKFIVFTNSSMFSFESEGFQCLEMEYNFGCR</sequence>
<evidence type="ECO:0000313" key="1">
    <source>
        <dbReference type="EMBL" id="AFP55570.1"/>
    </source>
</evidence>